<sequence>MGEVGDALFECGAVGGVHAGPQGHEAGGVAEEAELDVAFVFGVFDPSPRGGVVGFDDGVDGGHQGGVGDQGGAPDDGAHELVADQSGGEQGADLGEAVGEHDGAVGLEHGQ</sequence>
<accession>A0A6S6NZ63</accession>
<evidence type="ECO:0000313" key="2">
    <source>
        <dbReference type="EMBL" id="BCI51355.1"/>
    </source>
</evidence>
<organism evidence="2 3">
    <name type="scientific">Mycolicibacterium litorale</name>
    <dbReference type="NCBI Taxonomy" id="758802"/>
    <lineage>
        <taxon>Bacteria</taxon>
        <taxon>Bacillati</taxon>
        <taxon>Actinomycetota</taxon>
        <taxon>Actinomycetes</taxon>
        <taxon>Mycobacteriales</taxon>
        <taxon>Mycobacteriaceae</taxon>
        <taxon>Mycolicibacterium</taxon>
    </lineage>
</organism>
<name>A0A6S6NZ63_9MYCO</name>
<feature type="region of interest" description="Disordered" evidence="1">
    <location>
        <begin position="56"/>
        <end position="111"/>
    </location>
</feature>
<dbReference type="AlphaFoldDB" id="A0A6S6NZ63"/>
<gene>
    <name evidence="2" type="ORF">NIIDNTM18_06330</name>
</gene>
<protein>
    <submittedName>
        <fullName evidence="2">Uncharacterized protein</fullName>
    </submittedName>
</protein>
<reference evidence="2 3" key="1">
    <citation type="submission" date="2020-07" db="EMBL/GenBank/DDBJ databases">
        <title>Complete genome sequence of Mycolicibacterium litorale like strain isolated from cardiac implantable electronic device infection.</title>
        <authorList>
            <person name="Fukano H."/>
            <person name="Miyama H."/>
            <person name="Hoshino Y."/>
        </authorList>
    </citation>
    <scope>NUCLEOTIDE SEQUENCE [LARGE SCALE GENOMIC DNA]</scope>
    <source>
        <strain evidence="2 3">NIIDNTM18</strain>
    </source>
</reference>
<evidence type="ECO:0000256" key="1">
    <source>
        <dbReference type="SAM" id="MobiDB-lite"/>
    </source>
</evidence>
<feature type="compositionally biased region" description="Gly residues" evidence="1">
    <location>
        <begin position="61"/>
        <end position="71"/>
    </location>
</feature>
<dbReference type="Proteomes" id="UP000515734">
    <property type="component" value="Chromosome"/>
</dbReference>
<dbReference type="EMBL" id="AP023287">
    <property type="protein sequence ID" value="BCI51355.1"/>
    <property type="molecule type" value="Genomic_DNA"/>
</dbReference>
<proteinExistence type="predicted"/>
<evidence type="ECO:0000313" key="3">
    <source>
        <dbReference type="Proteomes" id="UP000515734"/>
    </source>
</evidence>